<dbReference type="Pfam" id="PF00702">
    <property type="entry name" value="Hydrolase"/>
    <property type="match status" value="1"/>
</dbReference>
<sequence>MFRRFYPYAYTRSVFSIDYAKLRDKGFRAVIFDIDNTLVHHGDNSTPQVDALFRNIHKIGLKTLLLTNNDEERVQRFIKNIDTLYICDAEKPQPAAYLKALKMLGVGKEEAVCIGDQMFIDIVGANRCGIPNILVHFIQLPNEKHIGKKRYIEKVILWFYRRNKKYRSRLGDIYIKKEDKNALEQG</sequence>
<dbReference type="OrthoDB" id="9787572at2"/>
<dbReference type="Proteomes" id="UP000183190">
    <property type="component" value="Unassembled WGS sequence"/>
</dbReference>
<evidence type="ECO:0000313" key="3">
    <source>
        <dbReference type="Proteomes" id="UP000183190"/>
    </source>
</evidence>
<organism evidence="2 3">
    <name type="scientific">Ruminococcus flavefaciens</name>
    <dbReference type="NCBI Taxonomy" id="1265"/>
    <lineage>
        <taxon>Bacteria</taxon>
        <taxon>Bacillati</taxon>
        <taxon>Bacillota</taxon>
        <taxon>Clostridia</taxon>
        <taxon>Eubacteriales</taxon>
        <taxon>Oscillospiraceae</taxon>
        <taxon>Ruminococcus</taxon>
    </lineage>
</organism>
<dbReference type="InterPro" id="IPR036412">
    <property type="entry name" value="HAD-like_sf"/>
</dbReference>
<protein>
    <recommendedName>
        <fullName evidence="4">YqeG family HAD IIIA-type phosphatase</fullName>
    </recommendedName>
</protein>
<gene>
    <name evidence="2" type="ORF">SAMN02910265_03131</name>
</gene>
<dbReference type="InterPro" id="IPR006439">
    <property type="entry name" value="HAD-SF_hydro_IA"/>
</dbReference>
<evidence type="ECO:0000313" key="2">
    <source>
        <dbReference type="EMBL" id="SEH87108.1"/>
    </source>
</evidence>
<dbReference type="RefSeq" id="WP_074719068.1">
    <property type="nucleotide sequence ID" value="NZ_FNWV01000021.1"/>
</dbReference>
<dbReference type="InterPro" id="IPR051540">
    <property type="entry name" value="S-2-haloacid_dehalogenase"/>
</dbReference>
<name>A0A1H6LQ86_RUMFL</name>
<dbReference type="GO" id="GO:0008962">
    <property type="term" value="F:phosphatidylglycerophosphatase activity"/>
    <property type="evidence" value="ECO:0007669"/>
    <property type="project" value="InterPro"/>
</dbReference>
<dbReference type="InterPro" id="IPR023214">
    <property type="entry name" value="HAD_sf"/>
</dbReference>
<evidence type="ECO:0000256" key="1">
    <source>
        <dbReference type="ARBA" id="ARBA00022801"/>
    </source>
</evidence>
<dbReference type="NCBIfam" id="TIGR01549">
    <property type="entry name" value="HAD-SF-IA-v1"/>
    <property type="match status" value="1"/>
</dbReference>
<proteinExistence type="predicted"/>
<dbReference type="InterPro" id="IPR010021">
    <property type="entry name" value="PGPP1/Gep4"/>
</dbReference>
<dbReference type="NCBIfam" id="TIGR01662">
    <property type="entry name" value="HAD-SF-IIIA"/>
    <property type="match status" value="1"/>
</dbReference>
<dbReference type="NCBIfam" id="TIGR01668">
    <property type="entry name" value="YqeG_hyp_ppase"/>
    <property type="match status" value="1"/>
</dbReference>
<evidence type="ECO:0008006" key="4">
    <source>
        <dbReference type="Google" id="ProtNLM"/>
    </source>
</evidence>
<dbReference type="SUPFAM" id="SSF56784">
    <property type="entry name" value="HAD-like"/>
    <property type="match status" value="1"/>
</dbReference>
<dbReference type="Gene3D" id="3.40.50.1000">
    <property type="entry name" value="HAD superfamily/HAD-like"/>
    <property type="match status" value="1"/>
</dbReference>
<accession>A0A1H6LQ86</accession>
<reference evidence="2 3" key="1">
    <citation type="submission" date="2016-10" db="EMBL/GenBank/DDBJ databases">
        <authorList>
            <person name="de Groot N.N."/>
        </authorList>
    </citation>
    <scope>NUCLEOTIDE SEQUENCE [LARGE SCALE GENOMIC DNA]</scope>
    <source>
        <strain evidence="2 3">YAD2003</strain>
    </source>
</reference>
<dbReference type="InterPro" id="IPR006549">
    <property type="entry name" value="HAD-SF_hydro_IIIA"/>
</dbReference>
<dbReference type="EMBL" id="FNWV01000021">
    <property type="protein sequence ID" value="SEH87108.1"/>
    <property type="molecule type" value="Genomic_DNA"/>
</dbReference>
<keyword evidence="1" id="KW-0378">Hydrolase</keyword>
<dbReference type="AlphaFoldDB" id="A0A1H6LQ86"/>
<dbReference type="PANTHER" id="PTHR43316">
    <property type="entry name" value="HYDROLASE, HALOACID DELAHOGENASE-RELATED"/>
    <property type="match status" value="1"/>
</dbReference>